<evidence type="ECO:0000256" key="2">
    <source>
        <dbReference type="ARBA" id="ARBA00006206"/>
    </source>
</evidence>
<comment type="similarity">
    <text evidence="2 5">Belongs to the aldose epimerase family.</text>
</comment>
<comment type="pathway">
    <text evidence="1 5">Carbohydrate metabolism; hexose metabolism.</text>
</comment>
<dbReference type="Pfam" id="PF01263">
    <property type="entry name" value="Aldose_epim"/>
    <property type="match status" value="1"/>
</dbReference>
<dbReference type="InterPro" id="IPR047215">
    <property type="entry name" value="Galactose_mutarotase-like"/>
</dbReference>
<dbReference type="RefSeq" id="WP_377328429.1">
    <property type="nucleotide sequence ID" value="NZ_JBHUMZ010000019.1"/>
</dbReference>
<dbReference type="Proteomes" id="UP001597452">
    <property type="component" value="Unassembled WGS sequence"/>
</dbReference>
<evidence type="ECO:0000313" key="6">
    <source>
        <dbReference type="EMBL" id="MFD2638689.1"/>
    </source>
</evidence>
<dbReference type="PIRSF" id="PIRSF005096">
    <property type="entry name" value="GALM"/>
    <property type="match status" value="1"/>
</dbReference>
<protein>
    <recommendedName>
        <fullName evidence="5">Aldose 1-epimerase</fullName>
        <ecNumber evidence="5">5.1.3.3</ecNumber>
    </recommendedName>
</protein>
<comment type="catalytic activity">
    <reaction evidence="5">
        <text>alpha-D-glucose = beta-D-glucose</text>
        <dbReference type="Rhea" id="RHEA:10264"/>
        <dbReference type="ChEBI" id="CHEBI:15903"/>
        <dbReference type="ChEBI" id="CHEBI:17925"/>
        <dbReference type="EC" id="5.1.3.3"/>
    </reaction>
</comment>
<dbReference type="EMBL" id="JBHUMZ010000019">
    <property type="protein sequence ID" value="MFD2638689.1"/>
    <property type="molecule type" value="Genomic_DNA"/>
</dbReference>
<organism evidence="6 7">
    <name type="scientific">Piscibacillus salipiscarius</name>
    <dbReference type="NCBI Taxonomy" id="299480"/>
    <lineage>
        <taxon>Bacteria</taxon>
        <taxon>Bacillati</taxon>
        <taxon>Bacillota</taxon>
        <taxon>Bacilli</taxon>
        <taxon>Bacillales</taxon>
        <taxon>Bacillaceae</taxon>
        <taxon>Piscibacillus</taxon>
    </lineage>
</organism>
<dbReference type="InterPro" id="IPR011013">
    <property type="entry name" value="Gal_mutarotase_sf_dom"/>
</dbReference>
<keyword evidence="7" id="KW-1185">Reference proteome</keyword>
<evidence type="ECO:0000256" key="4">
    <source>
        <dbReference type="ARBA" id="ARBA00023277"/>
    </source>
</evidence>
<proteinExistence type="inferred from homology"/>
<dbReference type="CDD" id="cd09019">
    <property type="entry name" value="galactose_mutarotase_like"/>
    <property type="match status" value="1"/>
</dbReference>
<dbReference type="Gene3D" id="2.70.98.10">
    <property type="match status" value="1"/>
</dbReference>
<dbReference type="InterPro" id="IPR008183">
    <property type="entry name" value="Aldose_1/G6P_1-epimerase"/>
</dbReference>
<evidence type="ECO:0000256" key="1">
    <source>
        <dbReference type="ARBA" id="ARBA00005028"/>
    </source>
</evidence>
<comment type="caution">
    <text evidence="6">The sequence shown here is derived from an EMBL/GenBank/DDBJ whole genome shotgun (WGS) entry which is preliminary data.</text>
</comment>
<keyword evidence="4 5" id="KW-0119">Carbohydrate metabolism</keyword>
<accession>A0ABW5Q9N9</accession>
<reference evidence="7" key="1">
    <citation type="journal article" date="2019" name="Int. J. Syst. Evol. Microbiol.">
        <title>The Global Catalogue of Microorganisms (GCM) 10K type strain sequencing project: providing services to taxonomists for standard genome sequencing and annotation.</title>
        <authorList>
            <consortium name="The Broad Institute Genomics Platform"/>
            <consortium name="The Broad Institute Genome Sequencing Center for Infectious Disease"/>
            <person name="Wu L."/>
            <person name="Ma J."/>
        </authorList>
    </citation>
    <scope>NUCLEOTIDE SEQUENCE [LARGE SCALE GENOMIC DNA]</scope>
    <source>
        <strain evidence="7">TISTR 1571</strain>
    </source>
</reference>
<evidence type="ECO:0000256" key="3">
    <source>
        <dbReference type="ARBA" id="ARBA00023235"/>
    </source>
</evidence>
<sequence>MEIEQRNVLNKWTEYTLTNDHGISISLLNYGATITKWLAPDQNGNLKNIVLSYDDYEMYEENPLFLGAVIGRVAGRIKESTFSIGNNTYNLEKNDGQHHLHGGSKGLHHHLWEATSFAKENAVSVKMKTKANRSEDGYPGNVDIIVTYTLSNDNQLTIEYEGHPNQETPIALTNHTYFNLTGNAKQTAENHHVTFTSSKMLELNSDLIPTGQLLDASNTFDFTQGRTLKEGMLSKHEQHQIAGGGYDHYFIFDENPTIQVVEPQSGRRLLIETNQPGMILYSGNNIDDQVQVNQQTGKKYLGVCFETQAHPASLHGAPLPPILTSQRYYQRTTYTVLTS</sequence>
<dbReference type="PANTHER" id="PTHR10091">
    <property type="entry name" value="ALDOSE-1-EPIMERASE"/>
    <property type="match status" value="1"/>
</dbReference>
<evidence type="ECO:0000256" key="5">
    <source>
        <dbReference type="PIRNR" id="PIRNR005096"/>
    </source>
</evidence>
<dbReference type="GO" id="GO:0016853">
    <property type="term" value="F:isomerase activity"/>
    <property type="evidence" value="ECO:0007669"/>
    <property type="project" value="UniProtKB-KW"/>
</dbReference>
<dbReference type="InterPro" id="IPR014718">
    <property type="entry name" value="GH-type_carb-bd"/>
</dbReference>
<keyword evidence="3 5" id="KW-0413">Isomerase</keyword>
<name>A0ABW5Q9N9_9BACI</name>
<dbReference type="SUPFAM" id="SSF74650">
    <property type="entry name" value="Galactose mutarotase-like"/>
    <property type="match status" value="1"/>
</dbReference>
<gene>
    <name evidence="6" type="ORF">ACFSW4_07430</name>
</gene>
<evidence type="ECO:0000313" key="7">
    <source>
        <dbReference type="Proteomes" id="UP001597452"/>
    </source>
</evidence>
<dbReference type="PANTHER" id="PTHR10091:SF0">
    <property type="entry name" value="GALACTOSE MUTAROTASE"/>
    <property type="match status" value="1"/>
</dbReference>
<dbReference type="EC" id="5.1.3.3" evidence="5"/>
<dbReference type="InterPro" id="IPR015443">
    <property type="entry name" value="Aldose_1-epimerase"/>
</dbReference>